<evidence type="ECO:0000313" key="3">
    <source>
        <dbReference type="EMBL" id="SFN68331.1"/>
    </source>
</evidence>
<feature type="region of interest" description="Disordered" evidence="1">
    <location>
        <begin position="264"/>
        <end position="293"/>
    </location>
</feature>
<evidence type="ECO:0000256" key="1">
    <source>
        <dbReference type="SAM" id="MobiDB-lite"/>
    </source>
</evidence>
<dbReference type="SUPFAM" id="SSF110997">
    <property type="entry name" value="Sporulation related repeat"/>
    <property type="match status" value="1"/>
</dbReference>
<evidence type="ECO:0000313" key="4">
    <source>
        <dbReference type="Proteomes" id="UP000198599"/>
    </source>
</evidence>
<dbReference type="EMBL" id="FOVP01000007">
    <property type="protein sequence ID" value="SFN68331.1"/>
    <property type="molecule type" value="Genomic_DNA"/>
</dbReference>
<evidence type="ECO:0000259" key="2">
    <source>
        <dbReference type="PROSITE" id="PS51724"/>
    </source>
</evidence>
<dbReference type="Proteomes" id="UP000198599">
    <property type="component" value="Unassembled WGS sequence"/>
</dbReference>
<dbReference type="InterPro" id="IPR007730">
    <property type="entry name" value="SPOR-like_dom"/>
</dbReference>
<keyword evidence="4" id="KW-1185">Reference proteome</keyword>
<dbReference type="PROSITE" id="PS51724">
    <property type="entry name" value="SPOR"/>
    <property type="match status" value="1"/>
</dbReference>
<gene>
    <name evidence="3" type="ORF">SAMN04487859_1073</name>
</gene>
<dbReference type="GO" id="GO:0042834">
    <property type="term" value="F:peptidoglycan binding"/>
    <property type="evidence" value="ECO:0007669"/>
    <property type="project" value="InterPro"/>
</dbReference>
<feature type="domain" description="SPOR" evidence="2">
    <location>
        <begin position="293"/>
        <end position="372"/>
    </location>
</feature>
<dbReference type="InterPro" id="IPR036680">
    <property type="entry name" value="SPOR-like_sf"/>
</dbReference>
<reference evidence="4" key="1">
    <citation type="submission" date="2016-10" db="EMBL/GenBank/DDBJ databases">
        <authorList>
            <person name="Varghese N."/>
            <person name="Submissions S."/>
        </authorList>
    </citation>
    <scope>NUCLEOTIDE SEQUENCE [LARGE SCALE GENOMIC DNA]</scope>
    <source>
        <strain evidence="4">DSM 28463</strain>
    </source>
</reference>
<name>A0A1I5B137_9RHOB</name>
<feature type="compositionally biased region" description="Pro residues" evidence="1">
    <location>
        <begin position="272"/>
        <end position="286"/>
    </location>
</feature>
<sequence length="372" mass="39048">MAFAILKGVVLRGNSRILHLRAFLGQGKALDCARAGCRRVVINRTGQTGEARFWGVFTGKGQCMFSQSAVKDSRGHARWHRLVVASIGFAVLAGCEDGANFNPFQAKPGQTAEGTTKTSTVKLVERDVEAPGVFQVTDMGLWDGRPSLGGVWVAHPDVKDPERVIIRNTGNSKFVIGALFRRERDNPGPPLQVSSDAANALGMLAGAPVQLNVTALRREETPVAPEAADTPEEAQTADLAAPSDIEATSLDPIAGAAAAIDAAEAETAATPSPAPAAKPKPVPAPAAAPAKRASSLEKPFIQIGIFSVEQNASNTATAMRQAGMVPTVIEQNSQGKTFWRVIVGPATSASERGVLLKKIKGIGFDDAYPVTN</sequence>
<dbReference type="AlphaFoldDB" id="A0A1I5B137"/>
<organism evidence="3 4">
    <name type="scientific">Roseovarius lutimaris</name>
    <dbReference type="NCBI Taxonomy" id="1005928"/>
    <lineage>
        <taxon>Bacteria</taxon>
        <taxon>Pseudomonadati</taxon>
        <taxon>Pseudomonadota</taxon>
        <taxon>Alphaproteobacteria</taxon>
        <taxon>Rhodobacterales</taxon>
        <taxon>Roseobacteraceae</taxon>
        <taxon>Roseovarius</taxon>
    </lineage>
</organism>
<accession>A0A1I5B137</accession>
<protein>
    <submittedName>
        <fullName evidence="3">Sporulation related domain-containing protein</fullName>
    </submittedName>
</protein>
<dbReference type="Gene3D" id="3.30.70.1070">
    <property type="entry name" value="Sporulation related repeat"/>
    <property type="match status" value="1"/>
</dbReference>
<dbReference type="STRING" id="1005928.SAMN04487859_1073"/>
<proteinExistence type="predicted"/>
<dbReference type="Pfam" id="PF05036">
    <property type="entry name" value="SPOR"/>
    <property type="match status" value="1"/>
</dbReference>